<reference evidence="2 3" key="1">
    <citation type="journal article" date="2013" name="Nat. Commun.">
        <title>Genome analysis reveals insights into physiology and longevity of the Brandt's bat Myotis brandtii.</title>
        <authorList>
            <person name="Seim I."/>
            <person name="Fang X."/>
            <person name="Xiong Z."/>
            <person name="Lobanov A.V."/>
            <person name="Huang Z."/>
            <person name="Ma S."/>
            <person name="Feng Y."/>
            <person name="Turanov A.A."/>
            <person name="Zhu Y."/>
            <person name="Lenz T.L."/>
            <person name="Gerashchenko M.V."/>
            <person name="Fan D."/>
            <person name="Hee Yim S."/>
            <person name="Yao X."/>
            <person name="Jordan D."/>
            <person name="Xiong Y."/>
            <person name="Ma Y."/>
            <person name="Lyapunov A.N."/>
            <person name="Chen G."/>
            <person name="Kulakova O.I."/>
            <person name="Sun Y."/>
            <person name="Lee S.G."/>
            <person name="Bronson R.T."/>
            <person name="Moskalev A.A."/>
            <person name="Sunyaev S.R."/>
            <person name="Zhang G."/>
            <person name="Krogh A."/>
            <person name="Wang J."/>
            <person name="Gladyshev V.N."/>
        </authorList>
    </citation>
    <scope>NUCLEOTIDE SEQUENCE [LARGE SCALE GENOMIC DNA]</scope>
</reference>
<gene>
    <name evidence="2" type="ORF">D623_10004693</name>
</gene>
<sequence>MATRMAERLLSPWKHLAGPAGPFPARRDRHPSQGVNPPSADHTTPHLSMLSERWREERMVDSDSQVMRGDYTHKINIRACKETLKNLTETAAFGESKTKKGKKKKSQSRRVSEESDTYLSGWGEGVSN</sequence>
<keyword evidence="3" id="KW-1185">Reference proteome</keyword>
<evidence type="ECO:0000313" key="2">
    <source>
        <dbReference type="EMBL" id="EPQ15005.1"/>
    </source>
</evidence>
<dbReference type="EMBL" id="KE164084">
    <property type="protein sequence ID" value="EPQ15005.1"/>
    <property type="molecule type" value="Genomic_DNA"/>
</dbReference>
<name>S7NEX7_MYOBR</name>
<feature type="compositionally biased region" description="Polar residues" evidence="1">
    <location>
        <begin position="33"/>
        <end position="45"/>
    </location>
</feature>
<evidence type="ECO:0000256" key="1">
    <source>
        <dbReference type="SAM" id="MobiDB-lite"/>
    </source>
</evidence>
<organism evidence="2 3">
    <name type="scientific">Myotis brandtii</name>
    <name type="common">Brandt's bat</name>
    <dbReference type="NCBI Taxonomy" id="109478"/>
    <lineage>
        <taxon>Eukaryota</taxon>
        <taxon>Metazoa</taxon>
        <taxon>Chordata</taxon>
        <taxon>Craniata</taxon>
        <taxon>Vertebrata</taxon>
        <taxon>Euteleostomi</taxon>
        <taxon>Mammalia</taxon>
        <taxon>Eutheria</taxon>
        <taxon>Laurasiatheria</taxon>
        <taxon>Chiroptera</taxon>
        <taxon>Yangochiroptera</taxon>
        <taxon>Vespertilionidae</taxon>
        <taxon>Myotis</taxon>
    </lineage>
</organism>
<feature type="region of interest" description="Disordered" evidence="1">
    <location>
        <begin position="1"/>
        <end position="45"/>
    </location>
</feature>
<dbReference type="Proteomes" id="UP000052978">
    <property type="component" value="Unassembled WGS sequence"/>
</dbReference>
<feature type="region of interest" description="Disordered" evidence="1">
    <location>
        <begin position="92"/>
        <end position="128"/>
    </location>
</feature>
<accession>S7NEX7</accession>
<evidence type="ECO:0000313" key="3">
    <source>
        <dbReference type="Proteomes" id="UP000052978"/>
    </source>
</evidence>
<proteinExistence type="predicted"/>
<protein>
    <submittedName>
        <fullName evidence="2">Uncharacterized protein</fullName>
    </submittedName>
</protein>
<dbReference type="AlphaFoldDB" id="S7NEX7"/>
<feature type="compositionally biased region" description="Basic residues" evidence="1">
    <location>
        <begin position="99"/>
        <end position="108"/>
    </location>
</feature>